<evidence type="ECO:0000259" key="1">
    <source>
        <dbReference type="Pfam" id="PF04542"/>
    </source>
</evidence>
<organism evidence="2">
    <name type="scientific">mine drainage metagenome</name>
    <dbReference type="NCBI Taxonomy" id="410659"/>
    <lineage>
        <taxon>unclassified sequences</taxon>
        <taxon>metagenomes</taxon>
        <taxon>ecological metagenomes</taxon>
    </lineage>
</organism>
<dbReference type="SUPFAM" id="SSF88946">
    <property type="entry name" value="Sigma2 domain of RNA polymerase sigma factors"/>
    <property type="match status" value="1"/>
</dbReference>
<evidence type="ECO:0000313" key="2">
    <source>
        <dbReference type="EMBL" id="OIQ65914.1"/>
    </source>
</evidence>
<name>A0A1J5P474_9ZZZZ</name>
<sequence>MDLQPTPAETCFTLAWRAHQAEIEGYLRRRVGDGGQAADLLQTVFLEALPEGRNFRNLREPRAASTSPETAST</sequence>
<dbReference type="GO" id="GO:0006352">
    <property type="term" value="P:DNA-templated transcription initiation"/>
    <property type="evidence" value="ECO:0007669"/>
    <property type="project" value="InterPro"/>
</dbReference>
<dbReference type="EMBL" id="MLJW01006965">
    <property type="protein sequence ID" value="OIQ65914.1"/>
    <property type="molecule type" value="Genomic_DNA"/>
</dbReference>
<protein>
    <submittedName>
        <fullName evidence="2">RNA polymerase sigma factor</fullName>
    </submittedName>
</protein>
<dbReference type="GO" id="GO:0003700">
    <property type="term" value="F:DNA-binding transcription factor activity"/>
    <property type="evidence" value="ECO:0007669"/>
    <property type="project" value="InterPro"/>
</dbReference>
<accession>A0A1J5P474</accession>
<dbReference type="Pfam" id="PF04542">
    <property type="entry name" value="Sigma70_r2"/>
    <property type="match status" value="1"/>
</dbReference>
<dbReference type="InterPro" id="IPR007627">
    <property type="entry name" value="RNA_pol_sigma70_r2"/>
</dbReference>
<gene>
    <name evidence="2" type="ORF">GALL_525230</name>
</gene>
<dbReference type="InterPro" id="IPR013325">
    <property type="entry name" value="RNA_pol_sigma_r2"/>
</dbReference>
<dbReference type="Gene3D" id="1.10.1740.10">
    <property type="match status" value="1"/>
</dbReference>
<feature type="domain" description="RNA polymerase sigma-70 region 2" evidence="1">
    <location>
        <begin position="17"/>
        <end position="56"/>
    </location>
</feature>
<reference evidence="2" key="1">
    <citation type="submission" date="2016-10" db="EMBL/GenBank/DDBJ databases">
        <title>Sequence of Gallionella enrichment culture.</title>
        <authorList>
            <person name="Poehlein A."/>
            <person name="Muehling M."/>
            <person name="Daniel R."/>
        </authorList>
    </citation>
    <scope>NUCLEOTIDE SEQUENCE</scope>
</reference>
<dbReference type="AlphaFoldDB" id="A0A1J5P474"/>
<proteinExistence type="predicted"/>
<comment type="caution">
    <text evidence="2">The sequence shown here is derived from an EMBL/GenBank/DDBJ whole genome shotgun (WGS) entry which is preliminary data.</text>
</comment>